<dbReference type="GO" id="GO:0005274">
    <property type="term" value="F:allantoin:proton symporter activity"/>
    <property type="evidence" value="ECO:0007669"/>
    <property type="project" value="TreeGrafter"/>
</dbReference>
<keyword evidence="5 11" id="KW-0812">Transmembrane</keyword>
<dbReference type="SUPFAM" id="SSF52218">
    <property type="entry name" value="Flavoproteins"/>
    <property type="match status" value="1"/>
</dbReference>
<feature type="transmembrane region" description="Helical" evidence="11">
    <location>
        <begin position="205"/>
        <end position="222"/>
    </location>
</feature>
<feature type="transmembrane region" description="Helical" evidence="11">
    <location>
        <begin position="132"/>
        <end position="154"/>
    </location>
</feature>
<dbReference type="Gene3D" id="2.30.30.1040">
    <property type="match status" value="1"/>
</dbReference>
<dbReference type="Gene3D" id="3.40.20.10">
    <property type="entry name" value="Severin"/>
    <property type="match status" value="1"/>
</dbReference>
<dbReference type="PANTHER" id="PTHR31081:SF5">
    <property type="entry name" value="UREIDE PERMEASE 1-RELATED"/>
    <property type="match status" value="1"/>
</dbReference>
<dbReference type="InterPro" id="IPR030189">
    <property type="entry name" value="UPS_plant"/>
</dbReference>
<dbReference type="InterPro" id="IPR035969">
    <property type="entry name" value="Rab-GAP_TBC_sf"/>
</dbReference>
<keyword evidence="7" id="KW-0067">ATP-binding</keyword>
<evidence type="ECO:0000256" key="9">
    <source>
        <dbReference type="ARBA" id="ARBA00023136"/>
    </source>
</evidence>
<dbReference type="PANTHER" id="PTHR31081">
    <property type="entry name" value="UREIDE PERMEASE 1-RELATED-RELATED"/>
    <property type="match status" value="1"/>
</dbReference>
<evidence type="ECO:0000256" key="10">
    <source>
        <dbReference type="ARBA" id="ARBA00023203"/>
    </source>
</evidence>
<comment type="caution">
    <text evidence="13">The sequence shown here is derived from an EMBL/GenBank/DDBJ whole genome shotgun (WGS) entry which is preliminary data.</text>
</comment>
<evidence type="ECO:0000313" key="14">
    <source>
        <dbReference type="Proteomes" id="UP000289738"/>
    </source>
</evidence>
<evidence type="ECO:0000313" key="13">
    <source>
        <dbReference type="EMBL" id="RYR04570.1"/>
    </source>
</evidence>
<organism evidence="13 14">
    <name type="scientific">Arachis hypogaea</name>
    <name type="common">Peanut</name>
    <dbReference type="NCBI Taxonomy" id="3818"/>
    <lineage>
        <taxon>Eukaryota</taxon>
        <taxon>Viridiplantae</taxon>
        <taxon>Streptophyta</taxon>
        <taxon>Embryophyta</taxon>
        <taxon>Tracheophyta</taxon>
        <taxon>Spermatophyta</taxon>
        <taxon>Magnoliopsida</taxon>
        <taxon>eudicotyledons</taxon>
        <taxon>Gunneridae</taxon>
        <taxon>Pentapetalae</taxon>
        <taxon>rosids</taxon>
        <taxon>fabids</taxon>
        <taxon>Fabales</taxon>
        <taxon>Fabaceae</taxon>
        <taxon>Papilionoideae</taxon>
        <taxon>50 kb inversion clade</taxon>
        <taxon>dalbergioids sensu lato</taxon>
        <taxon>Dalbergieae</taxon>
        <taxon>Pterocarpus clade</taxon>
        <taxon>Arachis</taxon>
    </lineage>
</organism>
<dbReference type="InterPro" id="IPR002108">
    <property type="entry name" value="ADF-H"/>
</dbReference>
<dbReference type="GO" id="GO:0005524">
    <property type="term" value="F:ATP binding"/>
    <property type="evidence" value="ECO:0007669"/>
    <property type="project" value="UniProtKB-KW"/>
</dbReference>
<feature type="transmembrane region" description="Helical" evidence="11">
    <location>
        <begin position="229"/>
        <end position="254"/>
    </location>
</feature>
<dbReference type="SMART" id="SM00102">
    <property type="entry name" value="ADF"/>
    <property type="match status" value="1"/>
</dbReference>
<evidence type="ECO:0000256" key="11">
    <source>
        <dbReference type="SAM" id="Phobius"/>
    </source>
</evidence>
<keyword evidence="14" id="KW-1185">Reference proteome</keyword>
<evidence type="ECO:0000256" key="5">
    <source>
        <dbReference type="ARBA" id="ARBA00022692"/>
    </source>
</evidence>
<dbReference type="SUPFAM" id="SSF47923">
    <property type="entry name" value="Ypt/Rab-GAP domain of gyp1p"/>
    <property type="match status" value="1"/>
</dbReference>
<keyword evidence="10" id="KW-0009">Actin-binding</keyword>
<dbReference type="GO" id="GO:0006355">
    <property type="term" value="P:regulation of DNA-templated transcription"/>
    <property type="evidence" value="ECO:0007669"/>
    <property type="project" value="InterPro"/>
</dbReference>
<dbReference type="PROSITE" id="PS51263">
    <property type="entry name" value="ADF_H"/>
    <property type="match status" value="1"/>
</dbReference>
<dbReference type="GO" id="GO:0016020">
    <property type="term" value="C:membrane"/>
    <property type="evidence" value="ECO:0007669"/>
    <property type="project" value="UniProtKB-SubCell"/>
</dbReference>
<feature type="transmembrane region" description="Helical" evidence="11">
    <location>
        <begin position="166"/>
        <end position="185"/>
    </location>
</feature>
<feature type="transmembrane region" description="Helical" evidence="11">
    <location>
        <begin position="266"/>
        <end position="285"/>
    </location>
</feature>
<evidence type="ECO:0000256" key="8">
    <source>
        <dbReference type="ARBA" id="ARBA00022989"/>
    </source>
</evidence>
<comment type="similarity">
    <text evidence="2">Belongs to the plant ureide permease (TC 2.A.7.19) family.</text>
</comment>
<protein>
    <recommendedName>
        <fullName evidence="12">ADF-H domain-containing protein</fullName>
    </recommendedName>
</protein>
<dbReference type="STRING" id="3818.A0A444YRM5"/>
<reference evidence="13 14" key="1">
    <citation type="submission" date="2019-01" db="EMBL/GenBank/DDBJ databases">
        <title>Sequencing of cultivated peanut Arachis hypogaea provides insights into genome evolution and oil improvement.</title>
        <authorList>
            <person name="Chen X."/>
        </authorList>
    </citation>
    <scope>NUCLEOTIDE SEQUENCE [LARGE SCALE GENOMIC DNA]</scope>
    <source>
        <strain evidence="14">cv. Fuhuasheng</strain>
        <tissue evidence="13">Leaves</tissue>
    </source>
</reference>
<dbReference type="EMBL" id="SDMP01000016">
    <property type="protein sequence ID" value="RYR04570.1"/>
    <property type="molecule type" value="Genomic_DNA"/>
</dbReference>
<dbReference type="GO" id="GO:0030042">
    <property type="term" value="P:actin filament depolymerization"/>
    <property type="evidence" value="ECO:0007669"/>
    <property type="project" value="InterPro"/>
</dbReference>
<dbReference type="Pfam" id="PF07168">
    <property type="entry name" value="Ureide_permease"/>
    <property type="match status" value="1"/>
</dbReference>
<accession>A0A444YRM5</accession>
<dbReference type="Proteomes" id="UP000289738">
    <property type="component" value="Chromosome B06"/>
</dbReference>
<keyword evidence="4" id="KW-0813">Transport</keyword>
<evidence type="ECO:0000256" key="3">
    <source>
        <dbReference type="ARBA" id="ARBA00006844"/>
    </source>
</evidence>
<keyword evidence="8 11" id="KW-1133">Transmembrane helix</keyword>
<comment type="similarity">
    <text evidence="3">Belongs to the actin-binding proteins ADF family.</text>
</comment>
<evidence type="ECO:0000256" key="2">
    <source>
        <dbReference type="ARBA" id="ARBA00005931"/>
    </source>
</evidence>
<dbReference type="SUPFAM" id="SSF55753">
    <property type="entry name" value="Actin depolymerizing proteins"/>
    <property type="match status" value="1"/>
</dbReference>
<feature type="domain" description="ADF-H" evidence="12">
    <location>
        <begin position="28"/>
        <end position="165"/>
    </location>
</feature>
<dbReference type="AlphaFoldDB" id="A0A444YRM5"/>
<evidence type="ECO:0000256" key="1">
    <source>
        <dbReference type="ARBA" id="ARBA00004141"/>
    </source>
</evidence>
<proteinExistence type="inferred from homology"/>
<dbReference type="GO" id="GO:0015629">
    <property type="term" value="C:actin cytoskeleton"/>
    <property type="evidence" value="ECO:0007669"/>
    <property type="project" value="InterPro"/>
</dbReference>
<dbReference type="GO" id="GO:0003677">
    <property type="term" value="F:DNA binding"/>
    <property type="evidence" value="ECO:0007669"/>
    <property type="project" value="InterPro"/>
</dbReference>
<keyword evidence="6" id="KW-0547">Nucleotide-binding</keyword>
<dbReference type="InterPro" id="IPR029039">
    <property type="entry name" value="Flavoprotein-like_sf"/>
</dbReference>
<name>A0A444YRM5_ARAHY</name>
<dbReference type="GO" id="GO:0003779">
    <property type="term" value="F:actin binding"/>
    <property type="evidence" value="ECO:0007669"/>
    <property type="project" value="UniProtKB-KW"/>
</dbReference>
<dbReference type="InterPro" id="IPR009834">
    <property type="entry name" value="Ureide_permease"/>
</dbReference>
<evidence type="ECO:0000256" key="7">
    <source>
        <dbReference type="ARBA" id="ARBA00022840"/>
    </source>
</evidence>
<dbReference type="InterPro" id="IPR029006">
    <property type="entry name" value="ADF-H/Gelsolin-like_dom_sf"/>
</dbReference>
<dbReference type="CDD" id="cd11286">
    <property type="entry name" value="ADF_cofilin_like"/>
    <property type="match status" value="1"/>
</dbReference>
<evidence type="ECO:0000256" key="4">
    <source>
        <dbReference type="ARBA" id="ARBA00022448"/>
    </source>
</evidence>
<evidence type="ECO:0000256" key="6">
    <source>
        <dbReference type="ARBA" id="ARBA00022741"/>
    </source>
</evidence>
<dbReference type="Gene3D" id="3.40.50.360">
    <property type="match status" value="1"/>
</dbReference>
<dbReference type="GO" id="GO:0015505">
    <property type="term" value="F:uracil:monoatomic cation symporter activity"/>
    <property type="evidence" value="ECO:0007669"/>
    <property type="project" value="TreeGrafter"/>
</dbReference>
<dbReference type="InterPro" id="IPR017904">
    <property type="entry name" value="ADF/Cofilin"/>
</dbReference>
<dbReference type="GO" id="GO:0005634">
    <property type="term" value="C:nucleus"/>
    <property type="evidence" value="ECO:0007669"/>
    <property type="project" value="InterPro"/>
</dbReference>
<dbReference type="Pfam" id="PF00241">
    <property type="entry name" value="Cofilin_ADF"/>
    <property type="match status" value="1"/>
</dbReference>
<dbReference type="GO" id="GO:0009725">
    <property type="term" value="P:response to hormone"/>
    <property type="evidence" value="ECO:0007669"/>
    <property type="project" value="InterPro"/>
</dbReference>
<comment type="subcellular location">
    <subcellularLocation>
        <location evidence="1">Membrane</location>
        <topology evidence="1">Multi-pass membrane protein</topology>
    </subcellularLocation>
</comment>
<evidence type="ECO:0000259" key="12">
    <source>
        <dbReference type="PROSITE" id="PS51263"/>
    </source>
</evidence>
<sequence length="547" mass="60165">MSNDSCGYLLDHNCFALVCLSISQANAASGMAVHDDCKLRFLELKTKRTHRFIVFKIEENQKQVIVEKLGEPAQGYKDFAACLPPNECHYAIYDFKFLSEGNVPKSRIFFIACYKLISKQLQLEMYLLESKAGAIVCVLLSLFFLGTWPSILTLLERRWHLPQHTYLDYSLTNFLAALFIAFTVGEIGKSTPSEPNFLAQLAQDNWPSVLFAMGGGVVLSLGNLASQYAFAFVGLSITEVITASITVVIGTSLNYFLDGKINRAEILFPGVGCFLIAVCLGSDVHSSNTADNKVKLSNLSSDYNAGSVDSFTEGGLDVICTDRTLVFYEKQENLSKLWDILAIYAWLDKDVVYGQGDDGFRMNEVLVSLLPKMFMEIPESLGTSIEKKLVAGDSIVFLRAKDGDLCVGIQRAKKVVVGGGEVSVSLVVEAVSCGVNGRPFEVVYYPRGSSPEFCVKASIFMGTISSVQLLDPIHWPNSPWRLLQTASIGYTFGGGMFEMNEVKGGSPYGARTYAGGDGSRQPTKLELEQAFHQSKYIATITKKLKKE</sequence>
<keyword evidence="9 11" id="KW-0472">Membrane</keyword>
<gene>
    <name evidence="13" type="ORF">Ahy_B06g084327</name>
</gene>